<evidence type="ECO:0000313" key="2">
    <source>
        <dbReference type="Proteomes" id="UP000695562"/>
    </source>
</evidence>
<sequence length="312" mass="36666">MSISLSDRLKEINSNDPQVLTNCISQVIKTITTKRKLITDVYKHPGFIKRCCKLLNQPALTQDIIVLLEVMLMSRVENNNYLVKTEALEIYFESGLVKPYLNLLSFNQQRYRVMIWNFIYQLSLEEKYRQTLVNSNFMDSFISYLNCLLKNKLLFDKEDKDKPNPYQELEKPCQVLFNLFGQETTIQQHKPDDVHKVLLSIGKLMTCQHQQDVSNQLQQNFLAVFGNVVLYKQFKKESIELMCKVKKQIKENYLPYNSSFRVQSAAIKGYHNILQLVENYNDNQELEPFIKELSSDREFTIEMKSLSDKITL</sequence>
<dbReference type="SUPFAM" id="SSF48371">
    <property type="entry name" value="ARM repeat"/>
    <property type="match status" value="1"/>
</dbReference>
<name>A0A8J4V8R2_9MYCE</name>
<protein>
    <recommendedName>
        <fullName evidence="3">Armadillo-type fold</fullName>
    </recommendedName>
</protein>
<evidence type="ECO:0000313" key="1">
    <source>
        <dbReference type="EMBL" id="KAF2078062.1"/>
    </source>
</evidence>
<dbReference type="InterPro" id="IPR011989">
    <property type="entry name" value="ARM-like"/>
</dbReference>
<proteinExistence type="predicted"/>
<dbReference type="Proteomes" id="UP000695562">
    <property type="component" value="Unassembled WGS sequence"/>
</dbReference>
<organism evidence="1 2">
    <name type="scientific">Polysphondylium violaceum</name>
    <dbReference type="NCBI Taxonomy" id="133409"/>
    <lineage>
        <taxon>Eukaryota</taxon>
        <taxon>Amoebozoa</taxon>
        <taxon>Evosea</taxon>
        <taxon>Eumycetozoa</taxon>
        <taxon>Dictyostelia</taxon>
        <taxon>Dictyosteliales</taxon>
        <taxon>Dictyosteliaceae</taxon>
        <taxon>Polysphondylium</taxon>
    </lineage>
</organism>
<dbReference type="EMBL" id="AJWJ01000012">
    <property type="protein sequence ID" value="KAF2078062.1"/>
    <property type="molecule type" value="Genomic_DNA"/>
</dbReference>
<evidence type="ECO:0008006" key="3">
    <source>
        <dbReference type="Google" id="ProtNLM"/>
    </source>
</evidence>
<comment type="caution">
    <text evidence="1">The sequence shown here is derived from an EMBL/GenBank/DDBJ whole genome shotgun (WGS) entry which is preliminary data.</text>
</comment>
<dbReference type="AlphaFoldDB" id="A0A8J4V8R2"/>
<keyword evidence="2" id="KW-1185">Reference proteome</keyword>
<dbReference type="Gene3D" id="1.25.10.10">
    <property type="entry name" value="Leucine-rich Repeat Variant"/>
    <property type="match status" value="1"/>
</dbReference>
<reference evidence="1" key="1">
    <citation type="submission" date="2020-01" db="EMBL/GenBank/DDBJ databases">
        <title>Development of genomics and gene disruption for Polysphondylium violaceum indicates a role for the polyketide synthase stlB in stalk morphogenesis.</title>
        <authorList>
            <person name="Narita B."/>
            <person name="Kawabe Y."/>
            <person name="Kin K."/>
            <person name="Saito T."/>
            <person name="Gibbs R."/>
            <person name="Kuspa A."/>
            <person name="Muzny D."/>
            <person name="Queller D."/>
            <person name="Richards S."/>
            <person name="Strassman J."/>
            <person name="Sucgang R."/>
            <person name="Worley K."/>
            <person name="Schaap P."/>
        </authorList>
    </citation>
    <scope>NUCLEOTIDE SEQUENCE</scope>
    <source>
        <strain evidence="1">QSvi11</strain>
    </source>
</reference>
<accession>A0A8J4V8R2</accession>
<gene>
    <name evidence="1" type="ORF">CYY_000613</name>
</gene>
<dbReference type="InterPro" id="IPR016024">
    <property type="entry name" value="ARM-type_fold"/>
</dbReference>